<protein>
    <recommendedName>
        <fullName evidence="1">N-acetylmuramoyl-L-alanine amidase domain-containing protein</fullName>
    </recommendedName>
</protein>
<feature type="non-terminal residue" evidence="2">
    <location>
        <position position="1"/>
    </location>
</feature>
<reference evidence="2" key="1">
    <citation type="journal article" date="2014" name="Front. Microbiol.">
        <title>High frequency of phylogenetically diverse reductive dehalogenase-homologous genes in deep subseafloor sedimentary metagenomes.</title>
        <authorList>
            <person name="Kawai M."/>
            <person name="Futagami T."/>
            <person name="Toyoda A."/>
            <person name="Takaki Y."/>
            <person name="Nishi S."/>
            <person name="Hori S."/>
            <person name="Arai W."/>
            <person name="Tsubouchi T."/>
            <person name="Morono Y."/>
            <person name="Uchiyama I."/>
            <person name="Ito T."/>
            <person name="Fujiyama A."/>
            <person name="Inagaki F."/>
            <person name="Takami H."/>
        </authorList>
    </citation>
    <scope>NUCLEOTIDE SEQUENCE</scope>
    <source>
        <strain evidence="2">Expedition CK06-06</strain>
    </source>
</reference>
<sequence length="53" mass="6177">PPDAQYEAAGRIISLWMKLYGIKLKDIYGHRDFSTKTCPGKLFDFKDLKHYIS</sequence>
<comment type="caution">
    <text evidence="2">The sequence shown here is derived from an EMBL/GenBank/DDBJ whole genome shotgun (WGS) entry which is preliminary data.</text>
</comment>
<dbReference type="SUPFAM" id="SSF55846">
    <property type="entry name" value="N-acetylmuramoyl-L-alanine amidase-like"/>
    <property type="match status" value="1"/>
</dbReference>
<dbReference type="InterPro" id="IPR036505">
    <property type="entry name" value="Amidase/PGRP_sf"/>
</dbReference>
<name>X1DBK9_9ZZZZ</name>
<dbReference type="Gene3D" id="3.40.80.10">
    <property type="entry name" value="Peptidoglycan recognition protein-like"/>
    <property type="match status" value="1"/>
</dbReference>
<dbReference type="GO" id="GO:0009253">
    <property type="term" value="P:peptidoglycan catabolic process"/>
    <property type="evidence" value="ECO:0007669"/>
    <property type="project" value="InterPro"/>
</dbReference>
<evidence type="ECO:0000259" key="1">
    <source>
        <dbReference type="Pfam" id="PF01510"/>
    </source>
</evidence>
<feature type="domain" description="N-acetylmuramoyl-L-alanine amidase" evidence="1">
    <location>
        <begin position="1"/>
        <end position="41"/>
    </location>
</feature>
<dbReference type="GO" id="GO:0008745">
    <property type="term" value="F:N-acetylmuramoyl-L-alanine amidase activity"/>
    <property type="evidence" value="ECO:0007669"/>
    <property type="project" value="InterPro"/>
</dbReference>
<dbReference type="Pfam" id="PF01510">
    <property type="entry name" value="Amidase_2"/>
    <property type="match status" value="1"/>
</dbReference>
<dbReference type="AlphaFoldDB" id="X1DBK9"/>
<organism evidence="2">
    <name type="scientific">marine sediment metagenome</name>
    <dbReference type="NCBI Taxonomy" id="412755"/>
    <lineage>
        <taxon>unclassified sequences</taxon>
        <taxon>metagenomes</taxon>
        <taxon>ecological metagenomes</taxon>
    </lineage>
</organism>
<accession>X1DBK9</accession>
<proteinExistence type="predicted"/>
<dbReference type="InterPro" id="IPR002502">
    <property type="entry name" value="Amidase_domain"/>
</dbReference>
<evidence type="ECO:0000313" key="2">
    <source>
        <dbReference type="EMBL" id="GAH17597.1"/>
    </source>
</evidence>
<gene>
    <name evidence="2" type="ORF">S01H4_58931</name>
</gene>
<dbReference type="EMBL" id="BART01034490">
    <property type="protein sequence ID" value="GAH17597.1"/>
    <property type="molecule type" value="Genomic_DNA"/>
</dbReference>